<keyword evidence="2" id="KW-1185">Reference proteome</keyword>
<dbReference type="EMBL" id="KR063281">
    <property type="protein sequence ID" value="AKJ72556.1"/>
    <property type="molecule type" value="Genomic_DNA"/>
</dbReference>
<gene>
    <name evidence="1" type="ORF">GMA2_18</name>
</gene>
<evidence type="ECO:0000313" key="1">
    <source>
        <dbReference type="EMBL" id="AKJ72556.1"/>
    </source>
</evidence>
<dbReference type="Proteomes" id="UP000221359">
    <property type="component" value="Segment"/>
</dbReference>
<protein>
    <recommendedName>
        <fullName evidence="3">Major tail protein</fullName>
    </recommendedName>
</protein>
<proteinExistence type="predicted"/>
<evidence type="ECO:0000313" key="2">
    <source>
        <dbReference type="Proteomes" id="UP000221359"/>
    </source>
</evidence>
<reference evidence="1 2" key="1">
    <citation type="journal article" date="2015" name="PLoS ONE">
        <title>Lysis to Kill: Evaluation of the Lytic Abilities, and Genomics of Nine Bacteriophages Infective for Gordonia spp. and Their Potential Use in Activated Sludge Foam Biocontrol.</title>
        <authorList>
            <person name="Dyson Z.A."/>
            <person name="Tucci J."/>
            <person name="Seviour R.J."/>
            <person name="Petrovski S."/>
        </authorList>
    </citation>
    <scope>NUCLEOTIDE SEQUENCE [LARGE SCALE GENOMIC DNA]</scope>
</reference>
<sequence length="214" mass="22764">MVDHAASVQGVAIVVSKLSASGAIIPGPKTAYASSAFMKFGFTPEYTEGDEIEEKGADGSVCVYYKSPDVLKRVTFSLSICDPSPEFTEILVGGSLLTDGADTVGYGAPEIGVDSIPNGIGFEVYSRAIVKGKPASTNPFWRWVFPYAKMKFTGERALENGMMANEFEGWGIANDLYDEGPLGTWDHGSTKAFQYARAATAPVGINDYLAVTGS</sequence>
<organism evidence="1 2">
    <name type="scientific">Gordonia phage GMA2</name>
    <dbReference type="NCBI Taxonomy" id="1647283"/>
    <lineage>
        <taxon>Viruses</taxon>
        <taxon>Duplodnaviria</taxon>
        <taxon>Heunggongvirae</taxon>
        <taxon>Uroviricota</taxon>
        <taxon>Caudoviricetes</taxon>
        <taxon>Gimaduovirus</taxon>
        <taxon>Gimaduovirus GMA2</taxon>
    </lineage>
</organism>
<accession>A0A0K0N7C3</accession>
<evidence type="ECO:0008006" key="3">
    <source>
        <dbReference type="Google" id="ProtNLM"/>
    </source>
</evidence>
<name>A0A0K0N7C3_9CAUD</name>